<name>A0A1Q9CDW9_SYMMI</name>
<evidence type="ECO:0000313" key="3">
    <source>
        <dbReference type="Proteomes" id="UP000186817"/>
    </source>
</evidence>
<gene>
    <name evidence="2" type="ORF">AK812_SmicGene38337</name>
</gene>
<proteinExistence type="predicted"/>
<keyword evidence="3" id="KW-1185">Reference proteome</keyword>
<comment type="caution">
    <text evidence="2">The sequence shown here is derived from an EMBL/GenBank/DDBJ whole genome shotgun (WGS) entry which is preliminary data.</text>
</comment>
<accession>A0A1Q9CDW9</accession>
<feature type="region of interest" description="Disordered" evidence="1">
    <location>
        <begin position="1"/>
        <end position="43"/>
    </location>
</feature>
<sequence>VLIEGNQCRDRSPKAHQAQRRSRADDHYTGANRENFTSFDDHARPAGKAIARAVAAARSKLGKKTLQRTTPVAAHQSNGEAERAVQTVRRLETCLFHALELPADTL</sequence>
<protein>
    <submittedName>
        <fullName evidence="2">Uncharacterized protein</fullName>
    </submittedName>
</protein>
<evidence type="ECO:0000313" key="2">
    <source>
        <dbReference type="EMBL" id="OLP81134.1"/>
    </source>
</evidence>
<reference evidence="2 3" key="1">
    <citation type="submission" date="2016-02" db="EMBL/GenBank/DDBJ databases">
        <title>Genome analysis of coral dinoflagellate symbionts highlights evolutionary adaptations to a symbiotic lifestyle.</title>
        <authorList>
            <person name="Aranda M."/>
            <person name="Li Y."/>
            <person name="Liew Y.J."/>
            <person name="Baumgarten S."/>
            <person name="Simakov O."/>
            <person name="Wilson M."/>
            <person name="Piel J."/>
            <person name="Ashoor H."/>
            <person name="Bougouffa S."/>
            <person name="Bajic V.B."/>
            <person name="Ryu T."/>
            <person name="Ravasi T."/>
            <person name="Bayer T."/>
            <person name="Micklem G."/>
            <person name="Kim H."/>
            <person name="Bhak J."/>
            <person name="Lajeunesse T.C."/>
            <person name="Voolstra C.R."/>
        </authorList>
    </citation>
    <scope>NUCLEOTIDE SEQUENCE [LARGE SCALE GENOMIC DNA]</scope>
    <source>
        <strain evidence="2 3">CCMP2467</strain>
    </source>
</reference>
<dbReference type="Proteomes" id="UP000186817">
    <property type="component" value="Unassembled WGS sequence"/>
</dbReference>
<organism evidence="2 3">
    <name type="scientific">Symbiodinium microadriaticum</name>
    <name type="common">Dinoflagellate</name>
    <name type="synonym">Zooxanthella microadriatica</name>
    <dbReference type="NCBI Taxonomy" id="2951"/>
    <lineage>
        <taxon>Eukaryota</taxon>
        <taxon>Sar</taxon>
        <taxon>Alveolata</taxon>
        <taxon>Dinophyceae</taxon>
        <taxon>Suessiales</taxon>
        <taxon>Symbiodiniaceae</taxon>
        <taxon>Symbiodinium</taxon>
    </lineage>
</organism>
<dbReference type="AlphaFoldDB" id="A0A1Q9CDW9"/>
<dbReference type="EMBL" id="LSRX01001308">
    <property type="protein sequence ID" value="OLP81134.1"/>
    <property type="molecule type" value="Genomic_DNA"/>
</dbReference>
<evidence type="ECO:0000256" key="1">
    <source>
        <dbReference type="SAM" id="MobiDB-lite"/>
    </source>
</evidence>
<feature type="non-terminal residue" evidence="2">
    <location>
        <position position="1"/>
    </location>
</feature>